<evidence type="ECO:0000256" key="1">
    <source>
        <dbReference type="SAM" id="SignalP"/>
    </source>
</evidence>
<protein>
    <recommendedName>
        <fullName evidence="4">3-keto-disaccharide hydrolase domain-containing protein</fullName>
    </recommendedName>
</protein>
<keyword evidence="1" id="KW-0732">Signal</keyword>
<feature type="signal peptide" evidence="1">
    <location>
        <begin position="1"/>
        <end position="26"/>
    </location>
</feature>
<evidence type="ECO:0000313" key="3">
    <source>
        <dbReference type="Proteomes" id="UP000295662"/>
    </source>
</evidence>
<reference evidence="2 3" key="1">
    <citation type="submission" date="2019-03" db="EMBL/GenBank/DDBJ databases">
        <title>Genomic Encyclopedia of Archaeal and Bacterial Type Strains, Phase II (KMG-II): from individual species to whole genera.</title>
        <authorList>
            <person name="Goeker M."/>
        </authorList>
    </citation>
    <scope>NUCLEOTIDE SEQUENCE [LARGE SCALE GENOMIC DNA]</scope>
    <source>
        <strain evidence="2 3">ATCC 25309</strain>
    </source>
</reference>
<feature type="chain" id="PRO_5020559016" description="3-keto-disaccharide hydrolase domain-containing protein" evidence="1">
    <location>
        <begin position="27"/>
        <end position="227"/>
    </location>
</feature>
<dbReference type="AlphaFoldDB" id="A0A4R7RU83"/>
<accession>A0A4R7RU83</accession>
<dbReference type="RefSeq" id="WP_133795984.1">
    <property type="nucleotide sequence ID" value="NZ_SOCA01000005.1"/>
</dbReference>
<dbReference type="OrthoDB" id="253983at2"/>
<evidence type="ECO:0000313" key="2">
    <source>
        <dbReference type="EMBL" id="TDU69292.1"/>
    </source>
</evidence>
<keyword evidence="3" id="KW-1185">Reference proteome</keyword>
<dbReference type="Proteomes" id="UP000295662">
    <property type="component" value="Unassembled WGS sequence"/>
</dbReference>
<comment type="caution">
    <text evidence="2">The sequence shown here is derived from an EMBL/GenBank/DDBJ whole genome shotgun (WGS) entry which is preliminary data.</text>
</comment>
<sequence length="227" mass="25854">MKNPASRPLILPFVLLTLLSNPRLPAAEKPLADYKPELFKSAKLIYQDSFDGPLNTDFWEIRQHSTWEVKDGILTGSPSTKEFQDQMIAKGDKAHAGFKPVIWLKQVPENLICTLRLRYNGDAYHPRYPLVDVGHHIHTLLFGDKKTTLTLKKDVEKQEVTAPHLPLNQWVDIAIELKKGSLLLKIDGKKHLFQSPSIDMTSQHQIDFKGLDLGTCQIDDIRLWEGL</sequence>
<name>A0A4R7RU83_9BACT</name>
<dbReference type="EMBL" id="SOCA01000005">
    <property type="protein sequence ID" value="TDU69292.1"/>
    <property type="molecule type" value="Genomic_DNA"/>
</dbReference>
<gene>
    <name evidence="2" type="ORF">EI77_02944</name>
</gene>
<evidence type="ECO:0008006" key="4">
    <source>
        <dbReference type="Google" id="ProtNLM"/>
    </source>
</evidence>
<proteinExistence type="predicted"/>
<organism evidence="2 3">
    <name type="scientific">Prosthecobacter fusiformis</name>
    <dbReference type="NCBI Taxonomy" id="48464"/>
    <lineage>
        <taxon>Bacteria</taxon>
        <taxon>Pseudomonadati</taxon>
        <taxon>Verrucomicrobiota</taxon>
        <taxon>Verrucomicrobiia</taxon>
        <taxon>Verrucomicrobiales</taxon>
        <taxon>Verrucomicrobiaceae</taxon>
        <taxon>Prosthecobacter</taxon>
    </lineage>
</organism>